<dbReference type="FunFam" id="3.10.20.370:FF:000001">
    <property type="entry name" value="Retrovirus-related Pol polyprotein from transposon 17.6-like protein"/>
    <property type="match status" value="1"/>
</dbReference>
<evidence type="ECO:0000256" key="5">
    <source>
        <dbReference type="ARBA" id="ARBA00022801"/>
    </source>
</evidence>
<sequence>MQEAFDELRIKLTSPPVLAYPDFEKAFVVETDASSVSVGAVLAQKKEDGKIHPIQYASRTMNTSERKYSACEREALAVIFALKKFRVYVLSSTPFKLITDHQALSYAFRKKDIHGRLARWLDFLAEYDFTVEYRRGSANSAADYLSRIQPKNGDNPTCQEEGDLALAITTPIYSPEDLEEKSRMKNNAKNFLVWESKLLRRTIRGLRVVAPISDREKILKGFHDDIGHWDLKTTRQFVTERYWWPTVGMDVGDYVKSCDGCQKARPIPRYKKTLRLPITSFTAQVVLDFVKREIMYSFGPPRTIVSDNATCFTASAVSSFMARHGITWRTVLAYAPMSNSRAERMVGTLKAAVRKTVLGTGMEWDEALTQVLYGYRRRAMKNGVSPFELMYGIPPRMDSSAETGASLVVPSLDHHRRLELLTGSVPRAVRSGASVEKRLVASSSHFFEVGDKVLVARGTSFGGTKWPAFVSKFYGPCRILEVHHPRYVLESQHGRVSRKPIHARRLVLYRERKFEA</sequence>
<dbReference type="Proteomes" id="UP000012073">
    <property type="component" value="Unassembled WGS sequence"/>
</dbReference>
<dbReference type="KEGG" id="ccp:CHC_T00001893001"/>
<name>R7Q743_CHOCR</name>
<evidence type="ECO:0000313" key="8">
    <source>
        <dbReference type="EMBL" id="CDF33201.1"/>
    </source>
</evidence>
<evidence type="ECO:0000256" key="2">
    <source>
        <dbReference type="ARBA" id="ARBA00022695"/>
    </source>
</evidence>
<keyword evidence="5" id="KW-0378">Hydrolase</keyword>
<keyword evidence="4" id="KW-0255">Endonuclease</keyword>
<dbReference type="InterPro" id="IPR043502">
    <property type="entry name" value="DNA/RNA_pol_sf"/>
</dbReference>
<dbReference type="Gene3D" id="3.30.420.10">
    <property type="entry name" value="Ribonuclease H-like superfamily/Ribonuclease H"/>
    <property type="match status" value="1"/>
</dbReference>
<protein>
    <recommendedName>
        <fullName evidence="7">Integrase catalytic domain-containing protein</fullName>
    </recommendedName>
</protein>
<dbReference type="CDD" id="cd09274">
    <property type="entry name" value="RNase_HI_RT_Ty3"/>
    <property type="match status" value="1"/>
</dbReference>
<gene>
    <name evidence="8" type="ORF">CHC_T00001893001</name>
</gene>
<dbReference type="Gramene" id="CDF33201">
    <property type="protein sequence ID" value="CDF33201"/>
    <property type="gene ID" value="CHC_T00001893001"/>
</dbReference>
<dbReference type="GO" id="GO:0003676">
    <property type="term" value="F:nucleic acid binding"/>
    <property type="evidence" value="ECO:0007669"/>
    <property type="project" value="InterPro"/>
</dbReference>
<keyword evidence="1" id="KW-0808">Transferase</keyword>
<evidence type="ECO:0000256" key="6">
    <source>
        <dbReference type="ARBA" id="ARBA00022918"/>
    </source>
</evidence>
<dbReference type="GO" id="GO:0015074">
    <property type="term" value="P:DNA integration"/>
    <property type="evidence" value="ECO:0007669"/>
    <property type="project" value="InterPro"/>
</dbReference>
<reference evidence="9" key="1">
    <citation type="journal article" date="2013" name="Proc. Natl. Acad. Sci. U.S.A.">
        <title>Genome structure and metabolic features in the red seaweed Chondrus crispus shed light on evolution of the Archaeplastida.</title>
        <authorList>
            <person name="Collen J."/>
            <person name="Porcel B."/>
            <person name="Carre W."/>
            <person name="Ball S.G."/>
            <person name="Chaparro C."/>
            <person name="Tonon T."/>
            <person name="Barbeyron T."/>
            <person name="Michel G."/>
            <person name="Noel B."/>
            <person name="Valentin K."/>
            <person name="Elias M."/>
            <person name="Artiguenave F."/>
            <person name="Arun A."/>
            <person name="Aury J.M."/>
            <person name="Barbosa-Neto J.F."/>
            <person name="Bothwell J.H."/>
            <person name="Bouget F.Y."/>
            <person name="Brillet L."/>
            <person name="Cabello-Hurtado F."/>
            <person name="Capella-Gutierrez S."/>
            <person name="Charrier B."/>
            <person name="Cladiere L."/>
            <person name="Cock J.M."/>
            <person name="Coelho S.M."/>
            <person name="Colleoni C."/>
            <person name="Czjzek M."/>
            <person name="Da Silva C."/>
            <person name="Delage L."/>
            <person name="Denoeud F."/>
            <person name="Deschamps P."/>
            <person name="Dittami S.M."/>
            <person name="Gabaldon T."/>
            <person name="Gachon C.M."/>
            <person name="Groisillier A."/>
            <person name="Herve C."/>
            <person name="Jabbari K."/>
            <person name="Katinka M."/>
            <person name="Kloareg B."/>
            <person name="Kowalczyk N."/>
            <person name="Labadie K."/>
            <person name="Leblanc C."/>
            <person name="Lopez P.J."/>
            <person name="McLachlan D.H."/>
            <person name="Meslet-Cladiere L."/>
            <person name="Moustafa A."/>
            <person name="Nehr Z."/>
            <person name="Nyvall Collen P."/>
            <person name="Panaud O."/>
            <person name="Partensky F."/>
            <person name="Poulain J."/>
            <person name="Rensing S.A."/>
            <person name="Rousvoal S."/>
            <person name="Samson G."/>
            <person name="Symeonidi A."/>
            <person name="Weissenbach J."/>
            <person name="Zambounis A."/>
            <person name="Wincker P."/>
            <person name="Boyen C."/>
        </authorList>
    </citation>
    <scope>NUCLEOTIDE SEQUENCE [LARGE SCALE GENOMIC DNA]</scope>
    <source>
        <strain evidence="9">cv. Stackhouse</strain>
    </source>
</reference>
<dbReference type="SUPFAM" id="SSF53098">
    <property type="entry name" value="Ribonuclease H-like"/>
    <property type="match status" value="1"/>
</dbReference>
<dbReference type="InterPro" id="IPR050951">
    <property type="entry name" value="Retrovirus_Pol_polyprotein"/>
</dbReference>
<dbReference type="InterPro" id="IPR036397">
    <property type="entry name" value="RNaseH_sf"/>
</dbReference>
<keyword evidence="2" id="KW-0548">Nucleotidyltransferase</keyword>
<dbReference type="RefSeq" id="XP_005713004.1">
    <property type="nucleotide sequence ID" value="XM_005712947.1"/>
</dbReference>
<dbReference type="GeneID" id="17320719"/>
<dbReference type="SUPFAM" id="SSF56672">
    <property type="entry name" value="DNA/RNA polymerases"/>
    <property type="match status" value="1"/>
</dbReference>
<dbReference type="InterPro" id="IPR041588">
    <property type="entry name" value="Integrase_H2C2"/>
</dbReference>
<dbReference type="InterPro" id="IPR001584">
    <property type="entry name" value="Integrase_cat-core"/>
</dbReference>
<dbReference type="PANTHER" id="PTHR37984">
    <property type="entry name" value="PROTEIN CBG26694"/>
    <property type="match status" value="1"/>
</dbReference>
<dbReference type="GO" id="GO:0016787">
    <property type="term" value="F:hydrolase activity"/>
    <property type="evidence" value="ECO:0007669"/>
    <property type="project" value="UniProtKB-KW"/>
</dbReference>
<dbReference type="InterPro" id="IPR012337">
    <property type="entry name" value="RNaseH-like_sf"/>
</dbReference>
<evidence type="ECO:0000256" key="3">
    <source>
        <dbReference type="ARBA" id="ARBA00022722"/>
    </source>
</evidence>
<evidence type="ECO:0000259" key="7">
    <source>
        <dbReference type="PROSITE" id="PS50994"/>
    </source>
</evidence>
<dbReference type="OrthoDB" id="10055717at2759"/>
<dbReference type="Pfam" id="PF17917">
    <property type="entry name" value="RT_RNaseH"/>
    <property type="match status" value="1"/>
</dbReference>
<organism evidence="8 9">
    <name type="scientific">Chondrus crispus</name>
    <name type="common">Carrageen Irish moss</name>
    <name type="synonym">Polymorpha crispa</name>
    <dbReference type="NCBI Taxonomy" id="2769"/>
    <lineage>
        <taxon>Eukaryota</taxon>
        <taxon>Rhodophyta</taxon>
        <taxon>Florideophyceae</taxon>
        <taxon>Rhodymeniophycidae</taxon>
        <taxon>Gigartinales</taxon>
        <taxon>Gigartinaceae</taxon>
        <taxon>Chondrus</taxon>
    </lineage>
</organism>
<evidence type="ECO:0000256" key="4">
    <source>
        <dbReference type="ARBA" id="ARBA00022759"/>
    </source>
</evidence>
<feature type="domain" description="Integrase catalytic" evidence="7">
    <location>
        <begin position="271"/>
        <end position="394"/>
    </location>
</feature>
<dbReference type="Gene3D" id="1.10.340.70">
    <property type="match status" value="1"/>
</dbReference>
<dbReference type="InterPro" id="IPR041373">
    <property type="entry name" value="RT_RNaseH"/>
</dbReference>
<keyword evidence="6" id="KW-0695">RNA-directed DNA polymerase</keyword>
<evidence type="ECO:0000256" key="1">
    <source>
        <dbReference type="ARBA" id="ARBA00022679"/>
    </source>
</evidence>
<dbReference type="GO" id="GO:0004519">
    <property type="term" value="F:endonuclease activity"/>
    <property type="evidence" value="ECO:0007669"/>
    <property type="project" value="UniProtKB-KW"/>
</dbReference>
<evidence type="ECO:0000313" key="9">
    <source>
        <dbReference type="Proteomes" id="UP000012073"/>
    </source>
</evidence>
<keyword evidence="3" id="KW-0540">Nuclease</keyword>
<dbReference type="GO" id="GO:0003964">
    <property type="term" value="F:RNA-directed DNA polymerase activity"/>
    <property type="evidence" value="ECO:0007669"/>
    <property type="project" value="UniProtKB-KW"/>
</dbReference>
<accession>R7Q743</accession>
<dbReference type="PhylomeDB" id="R7Q743"/>
<dbReference type="Gene3D" id="3.10.20.370">
    <property type="match status" value="1"/>
</dbReference>
<dbReference type="PROSITE" id="PS50994">
    <property type="entry name" value="INTEGRASE"/>
    <property type="match status" value="1"/>
</dbReference>
<dbReference type="AlphaFoldDB" id="R7Q743"/>
<dbReference type="Pfam" id="PF17921">
    <property type="entry name" value="Integrase_H2C2"/>
    <property type="match status" value="1"/>
</dbReference>
<proteinExistence type="predicted"/>
<dbReference type="STRING" id="2769.R7Q743"/>
<dbReference type="PANTHER" id="PTHR37984:SF5">
    <property type="entry name" value="PROTEIN NYNRIN-LIKE"/>
    <property type="match status" value="1"/>
</dbReference>
<keyword evidence="9" id="KW-1185">Reference proteome</keyword>
<dbReference type="EMBL" id="HG001637">
    <property type="protein sequence ID" value="CDF33201.1"/>
    <property type="molecule type" value="Genomic_DNA"/>
</dbReference>